<dbReference type="RefSeq" id="WP_068693619.1">
    <property type="nucleotide sequence ID" value="NZ_CP063197.1"/>
</dbReference>
<dbReference type="AlphaFoldDB" id="A0AA97M2F4"/>
<accession>A0AA97M2F4</accession>
<reference evidence="2" key="1">
    <citation type="submission" date="2020-10" db="EMBL/GenBank/DDBJ databases">
        <title>De novo genome project of the cellulose decomposer Thermobifida halotolerans type strain.</title>
        <authorList>
            <person name="Nagy I."/>
            <person name="Horvath B."/>
            <person name="Kukolya J."/>
            <person name="Nagy I."/>
            <person name="Orsini M."/>
        </authorList>
    </citation>
    <scope>NUCLEOTIDE SEQUENCE</scope>
    <source>
        <strain evidence="2">DSM 44931</strain>
        <plasmid evidence="2">pTH1</plasmid>
    </source>
</reference>
<feature type="region of interest" description="Disordered" evidence="1">
    <location>
        <begin position="74"/>
        <end position="109"/>
    </location>
</feature>
<dbReference type="KEGG" id="thao:NI17_024030"/>
<geneLocation type="plasmid" evidence="2 3">
    <name>pTH1</name>
</geneLocation>
<gene>
    <name evidence="2" type="ORF">NI17_024030</name>
</gene>
<evidence type="ECO:0000313" key="3">
    <source>
        <dbReference type="Proteomes" id="UP000265719"/>
    </source>
</evidence>
<keyword evidence="2" id="KW-0614">Plasmid</keyword>
<name>A0AA97M2F4_9ACTN</name>
<evidence type="ECO:0000256" key="1">
    <source>
        <dbReference type="SAM" id="MobiDB-lite"/>
    </source>
</evidence>
<evidence type="ECO:0000313" key="2">
    <source>
        <dbReference type="EMBL" id="UOE22284.1"/>
    </source>
</evidence>
<proteinExistence type="predicted"/>
<protein>
    <recommendedName>
        <fullName evidence="4">HTH cro/C1-type domain-containing protein</fullName>
    </recommendedName>
</protein>
<dbReference type="EMBL" id="CP063197">
    <property type="protein sequence ID" value="UOE22284.1"/>
    <property type="molecule type" value="Genomic_DNA"/>
</dbReference>
<sequence length="259" mass="28828">MSDNTHASSEAHHLRRLLEEVRSKQQALSHLRQRREDAVAQLVTPGLDRIEWEELAGLVRELDRQIDEAEQEISGLRKEEQTLKSRLPPPPLGRPATSPRVDPLAPRSEHWEADKAALPDTVPVQYHTSEKASLLSSASNIAAPVVQDAEGYDLIPDPLEARNSAEFVTALEKLRLWAGSPSFRTMARRSGRSASWLCGALKQQEKLPKYELLMAFLSGCGITDKETVQRWVTAWRRLSISSTVTAADPPFSSAANPVR</sequence>
<evidence type="ECO:0008006" key="4">
    <source>
        <dbReference type="Google" id="ProtNLM"/>
    </source>
</evidence>
<keyword evidence="3" id="KW-1185">Reference proteome</keyword>
<organism evidence="2 3">
    <name type="scientific">Thermobifida halotolerans</name>
    <dbReference type="NCBI Taxonomy" id="483545"/>
    <lineage>
        <taxon>Bacteria</taxon>
        <taxon>Bacillati</taxon>
        <taxon>Actinomycetota</taxon>
        <taxon>Actinomycetes</taxon>
        <taxon>Streptosporangiales</taxon>
        <taxon>Nocardiopsidaceae</taxon>
        <taxon>Thermobifida</taxon>
    </lineage>
</organism>
<dbReference type="Proteomes" id="UP000265719">
    <property type="component" value="Plasmid pTH1"/>
</dbReference>